<reference evidence="1 2" key="1">
    <citation type="submission" date="2016-03" db="EMBL/GenBank/DDBJ databases">
        <title>Acetic acid bacteria sequencing.</title>
        <authorList>
            <person name="Brandt J."/>
            <person name="Jakob F."/>
            <person name="Vogel R.F."/>
        </authorList>
    </citation>
    <scope>NUCLEOTIDE SEQUENCE [LARGE SCALE GENOMIC DNA]</scope>
    <source>
        <strain evidence="1 2">NBRC 101099</strain>
    </source>
</reference>
<gene>
    <name evidence="1" type="ORF">A0U93_08285</name>
</gene>
<evidence type="ECO:0000313" key="2">
    <source>
        <dbReference type="Proteomes" id="UP000188604"/>
    </source>
</evidence>
<dbReference type="RefSeq" id="WP_077806949.1">
    <property type="nucleotide sequence ID" value="NZ_BJXS01000007.1"/>
</dbReference>
<dbReference type="EMBL" id="CP014691">
    <property type="protein sequence ID" value="AQS87938.1"/>
    <property type="molecule type" value="Genomic_DNA"/>
</dbReference>
<protein>
    <submittedName>
        <fullName evidence="1">Uncharacterized protein</fullName>
    </submittedName>
</protein>
<dbReference type="AlphaFoldDB" id="A0A1U9KQ59"/>
<keyword evidence="2" id="KW-1185">Reference proteome</keyword>
<proteinExistence type="predicted"/>
<sequence length="61" mass="6530">MADMAHGLDLSGVQRVLVDELVGAFDADLGAAAIEFPAQFEAVFRLLLLLDDQRDDGVLVS</sequence>
<dbReference type="Proteomes" id="UP000188604">
    <property type="component" value="Chromosome"/>
</dbReference>
<evidence type="ECO:0000313" key="1">
    <source>
        <dbReference type="EMBL" id="AQS87938.1"/>
    </source>
</evidence>
<name>A0A1U9KQ59_9PROT</name>
<accession>A0A1U9KQ59</accession>
<organism evidence="1 2">
    <name type="scientific">Neoasaia chiangmaiensis</name>
    <dbReference type="NCBI Taxonomy" id="320497"/>
    <lineage>
        <taxon>Bacteria</taxon>
        <taxon>Pseudomonadati</taxon>
        <taxon>Pseudomonadota</taxon>
        <taxon>Alphaproteobacteria</taxon>
        <taxon>Acetobacterales</taxon>
        <taxon>Acetobacteraceae</taxon>
        <taxon>Neoasaia</taxon>
    </lineage>
</organism>
<dbReference type="KEGG" id="nch:A0U93_08285"/>